<evidence type="ECO:0000259" key="2">
    <source>
        <dbReference type="Pfam" id="PF13408"/>
    </source>
</evidence>
<organism evidence="3 4">
    <name type="scientific">Paractinoplanes globisporus</name>
    <dbReference type="NCBI Taxonomy" id="113565"/>
    <lineage>
        <taxon>Bacteria</taxon>
        <taxon>Bacillati</taxon>
        <taxon>Actinomycetota</taxon>
        <taxon>Actinomycetes</taxon>
        <taxon>Micromonosporales</taxon>
        <taxon>Micromonosporaceae</taxon>
        <taxon>Paractinoplanes</taxon>
    </lineage>
</organism>
<protein>
    <submittedName>
        <fullName evidence="3">Zinc ribbon domain-containing protein</fullName>
    </submittedName>
</protein>
<evidence type="ECO:0000313" key="4">
    <source>
        <dbReference type="Proteomes" id="UP001602245"/>
    </source>
</evidence>
<dbReference type="EMBL" id="JBIAZU010000004">
    <property type="protein sequence ID" value="MFF5291983.1"/>
    <property type="molecule type" value="Genomic_DNA"/>
</dbReference>
<evidence type="ECO:0000313" key="3">
    <source>
        <dbReference type="EMBL" id="MFF5291983.1"/>
    </source>
</evidence>
<proteinExistence type="predicted"/>
<feature type="domain" description="Recombinase zinc beta ribbon" evidence="2">
    <location>
        <begin position="48"/>
        <end position="78"/>
    </location>
</feature>
<comment type="caution">
    <text evidence="3">The sequence shown here is derived from an EMBL/GenBank/DDBJ whole genome shotgun (WGS) entry which is preliminary data.</text>
</comment>
<dbReference type="InterPro" id="IPR025827">
    <property type="entry name" value="Zn_ribbon_recom_dom"/>
</dbReference>
<keyword evidence="4" id="KW-1185">Reference proteome</keyword>
<feature type="region of interest" description="Disordered" evidence="1">
    <location>
        <begin position="108"/>
        <end position="137"/>
    </location>
</feature>
<dbReference type="RefSeq" id="WP_157295310.1">
    <property type="nucleotide sequence ID" value="NZ_JBIAZU010000004.1"/>
</dbReference>
<dbReference type="Proteomes" id="UP001602245">
    <property type="component" value="Unassembled WGS sequence"/>
</dbReference>
<evidence type="ECO:0000256" key="1">
    <source>
        <dbReference type="SAM" id="MobiDB-lite"/>
    </source>
</evidence>
<reference evidence="3 4" key="1">
    <citation type="submission" date="2024-10" db="EMBL/GenBank/DDBJ databases">
        <title>The Natural Products Discovery Center: Release of the First 8490 Sequenced Strains for Exploring Actinobacteria Biosynthetic Diversity.</title>
        <authorList>
            <person name="Kalkreuter E."/>
            <person name="Kautsar S.A."/>
            <person name="Yang D."/>
            <person name="Bader C.D."/>
            <person name="Teijaro C.N."/>
            <person name="Fluegel L."/>
            <person name="Davis C.M."/>
            <person name="Simpson J.R."/>
            <person name="Lauterbach L."/>
            <person name="Steele A.D."/>
            <person name="Gui C."/>
            <person name="Meng S."/>
            <person name="Li G."/>
            <person name="Viehrig K."/>
            <person name="Ye F."/>
            <person name="Su P."/>
            <person name="Kiefer A.F."/>
            <person name="Nichols A."/>
            <person name="Cepeda A.J."/>
            <person name="Yan W."/>
            <person name="Fan B."/>
            <person name="Jiang Y."/>
            <person name="Adhikari A."/>
            <person name="Zheng C.-J."/>
            <person name="Schuster L."/>
            <person name="Cowan T.M."/>
            <person name="Smanski M.J."/>
            <person name="Chevrette M.G."/>
            <person name="De Carvalho L.P.S."/>
            <person name="Shen B."/>
        </authorList>
    </citation>
    <scope>NUCLEOTIDE SEQUENCE [LARGE SCALE GENOMIC DNA]</scope>
    <source>
        <strain evidence="3 4">NPDC000087</strain>
    </source>
</reference>
<feature type="compositionally biased region" description="Polar residues" evidence="1">
    <location>
        <begin position="128"/>
        <end position="137"/>
    </location>
</feature>
<sequence length="137" mass="15148">MQRAVECRPNESTHPALVSDADLLAAQQVTALAILAMPEDGRVHRYQLTGLVVCAACGRRMEGHWVNRRPGYRRRHGHTSVHPADPGSPRWVYWSQARIVEEILATGDSELRDQPTPARSPLIYGHGTCSSSAARTQ</sequence>
<name>A0ABW6WG22_9ACTN</name>
<gene>
    <name evidence="3" type="ORF">ACFY35_21285</name>
</gene>
<accession>A0ABW6WG22</accession>
<dbReference type="Pfam" id="PF13408">
    <property type="entry name" value="Zn_ribbon_recom"/>
    <property type="match status" value="1"/>
</dbReference>